<feature type="domain" description="Alpha/beta hydrolase" evidence="1">
    <location>
        <begin position="184"/>
        <end position="523"/>
    </location>
</feature>
<dbReference type="EMBL" id="VSSS01000069">
    <property type="protein sequence ID" value="TYL87905.1"/>
    <property type="molecule type" value="Genomic_DNA"/>
</dbReference>
<protein>
    <recommendedName>
        <fullName evidence="1">Alpha/beta hydrolase domain-containing protein</fullName>
    </recommendedName>
</protein>
<dbReference type="Proteomes" id="UP000324758">
    <property type="component" value="Unassembled WGS sequence"/>
</dbReference>
<evidence type="ECO:0000259" key="1">
    <source>
        <dbReference type="Pfam" id="PF20091"/>
    </source>
</evidence>
<dbReference type="OrthoDB" id="9779952at2"/>
<name>A0A5D3KDH8_9BRAD</name>
<evidence type="ECO:0000313" key="2">
    <source>
        <dbReference type="EMBL" id="TYL87905.1"/>
    </source>
</evidence>
<evidence type="ECO:0000313" key="3">
    <source>
        <dbReference type="Proteomes" id="UP000324758"/>
    </source>
</evidence>
<dbReference type="AlphaFoldDB" id="A0A5D3KDH8"/>
<dbReference type="Pfam" id="PF20091">
    <property type="entry name" value="Abhydrolase_10"/>
    <property type="match status" value="1"/>
</dbReference>
<proteinExistence type="predicted"/>
<gene>
    <name evidence="2" type="ORF">FXB40_39920</name>
</gene>
<accession>A0A5D3KDH8</accession>
<sequence length="542" mass="58602">MLETFRDPLWRILMPLRRNGRIVMFLFCLFSLISTARPVSAEVTRIEFTSKQPSGTFRAGDYVIWQGKIRGDLSPQEAIPGIDKAPRNERGRVDYAAKIILMMPAAPRGENYALLVDVPNRGQVWAEAIYNSPRDVRFLPGTLEQGTGFLQDHGFAVAEVFWELGQGADLPSFTDADGKTRFVEGVGFAIVRDAADFFAHAAYDKSGTPNPLKGAINRVLASGRSQDGRFLKTFLLNGFNMMGNRRVFDGMHVFVSAAGLLPILQTGLGPMSSAEGAPTFDNPDFPGVNDGPLTIGEITAKVEARGEVPPRMILVNSTTDYYSLRASLGRTGASGTADQPLPANVRMYDIAGGPHVPAPKSPACKLTPGRLDWSPLSRALLLHLDAWVSRGSKPPASELMPLEAAGGEPPALRAPTRLSAAVIQVPKRDQDGNALGGVRLPDVAVPTGTNGAQNQPQTFTCMLIGSFLPFAATKAERERTGDARPSIEERYHGRDDYVNRIRIAAQDLMARGFLLPEDAAVIVQEAASTNLFAPAPTNAEPR</sequence>
<organism evidence="2 3">
    <name type="scientific">Bradyrhizobium rifense</name>
    <dbReference type="NCBI Taxonomy" id="515499"/>
    <lineage>
        <taxon>Bacteria</taxon>
        <taxon>Pseudomonadati</taxon>
        <taxon>Pseudomonadota</taxon>
        <taxon>Alphaproteobacteria</taxon>
        <taxon>Hyphomicrobiales</taxon>
        <taxon>Nitrobacteraceae</taxon>
        <taxon>Bradyrhizobium</taxon>
    </lineage>
</organism>
<comment type="caution">
    <text evidence="2">The sequence shown here is derived from an EMBL/GenBank/DDBJ whole genome shotgun (WGS) entry which is preliminary data.</text>
</comment>
<dbReference type="RefSeq" id="WP_148777749.1">
    <property type="nucleotide sequence ID" value="NZ_VSSS01000069.1"/>
</dbReference>
<dbReference type="InterPro" id="IPR045394">
    <property type="entry name" value="Abhydrolase_dom"/>
</dbReference>
<keyword evidence="3" id="KW-1185">Reference proteome</keyword>
<reference evidence="2 3" key="1">
    <citation type="submission" date="2019-08" db="EMBL/GenBank/DDBJ databases">
        <title>Bradyrhizobium hipponensis sp. nov., a rhizobium isolated from a Lupinus angustifolius root nodule in Tunisia.</title>
        <authorList>
            <person name="Off K."/>
            <person name="Rejili M."/>
            <person name="Mars M."/>
            <person name="Brachmann A."/>
            <person name="Marin M."/>
        </authorList>
    </citation>
    <scope>NUCLEOTIDE SEQUENCE [LARGE SCALE GENOMIC DNA]</scope>
    <source>
        <strain evidence="2 3">CTAW71</strain>
    </source>
</reference>